<feature type="region of interest" description="Disordered" evidence="1">
    <location>
        <begin position="1"/>
        <end position="26"/>
    </location>
</feature>
<dbReference type="Proteomes" id="UP001177670">
    <property type="component" value="Unassembled WGS sequence"/>
</dbReference>
<keyword evidence="3" id="KW-1185">Reference proteome</keyword>
<evidence type="ECO:0000313" key="2">
    <source>
        <dbReference type="EMBL" id="KAK1128159.1"/>
    </source>
</evidence>
<feature type="region of interest" description="Disordered" evidence="1">
    <location>
        <begin position="57"/>
        <end position="78"/>
    </location>
</feature>
<proteinExistence type="predicted"/>
<sequence>MVSKKGSHIAEREASGGGRGYGNAKEGHERKTCLHGYAGISVPEDGACGLWTLSVRSAPKGTTPPARRKPTKPSTFSQNTYVLSNGALVSILSLVANRLNNIDESPKLVPL</sequence>
<comment type="caution">
    <text evidence="2">The sequence shown here is derived from an EMBL/GenBank/DDBJ whole genome shotgun (WGS) entry which is preliminary data.</text>
</comment>
<gene>
    <name evidence="2" type="ORF">K0M31_003646</name>
</gene>
<dbReference type="AlphaFoldDB" id="A0AA40FZL0"/>
<name>A0AA40FZL0_9HYME</name>
<protein>
    <submittedName>
        <fullName evidence="2">Uncharacterized protein</fullName>
    </submittedName>
</protein>
<organism evidence="2 3">
    <name type="scientific">Melipona bicolor</name>
    <dbReference type="NCBI Taxonomy" id="60889"/>
    <lineage>
        <taxon>Eukaryota</taxon>
        <taxon>Metazoa</taxon>
        <taxon>Ecdysozoa</taxon>
        <taxon>Arthropoda</taxon>
        <taxon>Hexapoda</taxon>
        <taxon>Insecta</taxon>
        <taxon>Pterygota</taxon>
        <taxon>Neoptera</taxon>
        <taxon>Endopterygota</taxon>
        <taxon>Hymenoptera</taxon>
        <taxon>Apocrita</taxon>
        <taxon>Aculeata</taxon>
        <taxon>Apoidea</taxon>
        <taxon>Anthophila</taxon>
        <taxon>Apidae</taxon>
        <taxon>Melipona</taxon>
    </lineage>
</organism>
<accession>A0AA40FZL0</accession>
<evidence type="ECO:0000256" key="1">
    <source>
        <dbReference type="SAM" id="MobiDB-lite"/>
    </source>
</evidence>
<dbReference type="EMBL" id="JAHYIQ010000011">
    <property type="protein sequence ID" value="KAK1128159.1"/>
    <property type="molecule type" value="Genomic_DNA"/>
</dbReference>
<reference evidence="2" key="1">
    <citation type="submission" date="2021-10" db="EMBL/GenBank/DDBJ databases">
        <title>Melipona bicolor Genome sequencing and assembly.</title>
        <authorList>
            <person name="Araujo N.S."/>
            <person name="Arias M.C."/>
        </authorList>
    </citation>
    <scope>NUCLEOTIDE SEQUENCE</scope>
    <source>
        <strain evidence="2">USP_2M_L1-L4_2017</strain>
        <tissue evidence="2">Whole body</tissue>
    </source>
</reference>
<evidence type="ECO:0000313" key="3">
    <source>
        <dbReference type="Proteomes" id="UP001177670"/>
    </source>
</evidence>